<dbReference type="PROSITE" id="PS50920">
    <property type="entry name" value="SOLCAR"/>
    <property type="match status" value="1"/>
</dbReference>
<keyword evidence="6" id="KW-0813">Transport</keyword>
<evidence type="ECO:0000256" key="6">
    <source>
        <dbReference type="RuleBase" id="RU000488"/>
    </source>
</evidence>
<organism evidence="7 8">
    <name type="scientific">Naegleria lovaniensis</name>
    <name type="common">Amoeba</name>
    <dbReference type="NCBI Taxonomy" id="51637"/>
    <lineage>
        <taxon>Eukaryota</taxon>
        <taxon>Discoba</taxon>
        <taxon>Heterolobosea</taxon>
        <taxon>Tetramitia</taxon>
        <taxon>Eutetramitia</taxon>
        <taxon>Vahlkampfiidae</taxon>
        <taxon>Naegleria</taxon>
    </lineage>
</organism>
<evidence type="ECO:0000313" key="8">
    <source>
        <dbReference type="Proteomes" id="UP000816034"/>
    </source>
</evidence>
<evidence type="ECO:0000256" key="2">
    <source>
        <dbReference type="ARBA" id="ARBA00022692"/>
    </source>
</evidence>
<evidence type="ECO:0000256" key="3">
    <source>
        <dbReference type="ARBA" id="ARBA00022737"/>
    </source>
</evidence>
<keyword evidence="2 5" id="KW-0812">Transmembrane</keyword>
<evidence type="ECO:0000256" key="4">
    <source>
        <dbReference type="ARBA" id="ARBA00023136"/>
    </source>
</evidence>
<keyword evidence="4 5" id="KW-0472">Membrane</keyword>
<dbReference type="GO" id="GO:0016020">
    <property type="term" value="C:membrane"/>
    <property type="evidence" value="ECO:0007669"/>
    <property type="project" value="UniProtKB-SubCell"/>
</dbReference>
<evidence type="ECO:0000256" key="5">
    <source>
        <dbReference type="PROSITE-ProRule" id="PRU00282"/>
    </source>
</evidence>
<gene>
    <name evidence="7" type="ORF">C9374_010897</name>
</gene>
<dbReference type="RefSeq" id="XP_044543501.1">
    <property type="nucleotide sequence ID" value="XM_044686491.1"/>
</dbReference>
<dbReference type="SUPFAM" id="SSF103506">
    <property type="entry name" value="Mitochondrial carrier"/>
    <property type="match status" value="1"/>
</dbReference>
<keyword evidence="8" id="KW-1185">Reference proteome</keyword>
<dbReference type="Pfam" id="PF00153">
    <property type="entry name" value="Mito_carr"/>
    <property type="match status" value="1"/>
</dbReference>
<evidence type="ECO:0000313" key="7">
    <source>
        <dbReference type="EMBL" id="KAG2374327.1"/>
    </source>
</evidence>
<keyword evidence="3" id="KW-0677">Repeat</keyword>
<dbReference type="EMBL" id="PYSW02000046">
    <property type="protein sequence ID" value="KAG2374327.1"/>
    <property type="molecule type" value="Genomic_DNA"/>
</dbReference>
<dbReference type="AlphaFoldDB" id="A0AA88GAU4"/>
<feature type="repeat" description="Solcar" evidence="5">
    <location>
        <begin position="241"/>
        <end position="325"/>
    </location>
</feature>
<comment type="subcellular location">
    <subcellularLocation>
        <location evidence="1">Membrane</location>
        <topology evidence="1">Multi-pass membrane protein</topology>
    </subcellularLocation>
</comment>
<comment type="caution">
    <text evidence="7">The sequence shown here is derived from an EMBL/GenBank/DDBJ whole genome shotgun (WGS) entry which is preliminary data.</text>
</comment>
<reference evidence="7 8" key="1">
    <citation type="journal article" date="2018" name="BMC Genomics">
        <title>The genome of Naegleria lovaniensis, the basis for a comparative approach to unravel pathogenicity factors of the human pathogenic amoeba N. fowleri.</title>
        <authorList>
            <person name="Liechti N."/>
            <person name="Schurch N."/>
            <person name="Bruggmann R."/>
            <person name="Wittwer M."/>
        </authorList>
    </citation>
    <scope>NUCLEOTIDE SEQUENCE [LARGE SCALE GENOMIC DNA]</scope>
    <source>
        <strain evidence="7 8">ATCC 30569</strain>
    </source>
</reference>
<protein>
    <recommendedName>
        <fullName evidence="9">Mitochondrial carrier</fullName>
    </recommendedName>
</protein>
<comment type="similarity">
    <text evidence="6">Belongs to the mitochondrial carrier (TC 2.A.29) family.</text>
</comment>
<name>A0AA88GAU4_NAELO</name>
<proteinExistence type="inferred from homology"/>
<evidence type="ECO:0000256" key="1">
    <source>
        <dbReference type="ARBA" id="ARBA00004141"/>
    </source>
</evidence>
<dbReference type="InterPro" id="IPR023395">
    <property type="entry name" value="MCP_dom_sf"/>
</dbReference>
<dbReference type="Gene3D" id="1.50.40.10">
    <property type="entry name" value="Mitochondrial carrier domain"/>
    <property type="match status" value="1"/>
</dbReference>
<dbReference type="PANTHER" id="PTHR24089">
    <property type="entry name" value="SOLUTE CARRIER FAMILY 25"/>
    <property type="match status" value="1"/>
</dbReference>
<dbReference type="Proteomes" id="UP000816034">
    <property type="component" value="Unassembled WGS sequence"/>
</dbReference>
<dbReference type="GeneID" id="68103351"/>
<evidence type="ECO:0008006" key="9">
    <source>
        <dbReference type="Google" id="ProtNLM"/>
    </source>
</evidence>
<dbReference type="InterPro" id="IPR018108">
    <property type="entry name" value="MCP_transmembrane"/>
</dbReference>
<sequence length="327" mass="37452">MFKPGLHHQSTGVRGGLAHHNQSSSVMNSTSNNRQDLVLTFLTNKRLWRVTVYSCLARLCTHPLAVIAANQQVYGHHINIWKIIKTDGVLAFFKGIEYHLYLALPQSLLGWIVIKTLSPILKRYNVGSFLISKIILNTVLYPMYLKQSRAMILDFTSLSKEETSLSSGVTKLEALPPVQVYSKTMWQTVKDWWNNGPLFSMVKSFYNSLDFTGIGTKLTEIVVFHVIYKQVYKTIPKLQIPYKNYEVVQLLISNMVALLFSHPIETIYRRMLSKSHPEHTNIINIVKEIRNDGVLSLYNGYLFATAKLVLFPIIFETINSRKPKMSQ</sequence>
<accession>A0AA88GAU4</accession>